<dbReference type="GO" id="GO:0006355">
    <property type="term" value="P:regulation of DNA-templated transcription"/>
    <property type="evidence" value="ECO:0007669"/>
    <property type="project" value="InterPro"/>
</dbReference>
<dbReference type="Gene3D" id="3.30.50.10">
    <property type="entry name" value="Erythroid Transcription Factor GATA-1, subunit A"/>
    <property type="match status" value="1"/>
</dbReference>
<organism evidence="7 8">
    <name type="scientific">Endocarpon pusillum (strain Z07020 / HMAS-L-300199)</name>
    <name type="common">Lichen-forming fungus</name>
    <dbReference type="NCBI Taxonomy" id="1263415"/>
    <lineage>
        <taxon>Eukaryota</taxon>
        <taxon>Fungi</taxon>
        <taxon>Dikarya</taxon>
        <taxon>Ascomycota</taxon>
        <taxon>Pezizomycotina</taxon>
        <taxon>Eurotiomycetes</taxon>
        <taxon>Chaetothyriomycetidae</taxon>
        <taxon>Verrucariales</taxon>
        <taxon>Verrucariaceae</taxon>
        <taxon>Endocarpon</taxon>
    </lineage>
</organism>
<dbReference type="Proteomes" id="UP000019373">
    <property type="component" value="Unassembled WGS sequence"/>
</dbReference>
<dbReference type="OrthoDB" id="10258327at2759"/>
<evidence type="ECO:0000313" key="7">
    <source>
        <dbReference type="EMBL" id="ERF74665.1"/>
    </source>
</evidence>
<dbReference type="GeneID" id="19235856"/>
<dbReference type="GO" id="GO:0008270">
    <property type="term" value="F:zinc ion binding"/>
    <property type="evidence" value="ECO:0007669"/>
    <property type="project" value="InterPro"/>
</dbReference>
<gene>
    <name evidence="7" type="ORF">EPUS_00795</name>
</gene>
<dbReference type="GO" id="GO:0000228">
    <property type="term" value="C:nuclear chromosome"/>
    <property type="evidence" value="ECO:0007669"/>
    <property type="project" value="InterPro"/>
</dbReference>
<keyword evidence="5" id="KW-0539">Nucleus</keyword>
<evidence type="ECO:0000256" key="4">
    <source>
        <dbReference type="ARBA" id="ARBA00023163"/>
    </source>
</evidence>
<dbReference type="SUPFAM" id="SSF57716">
    <property type="entry name" value="Glucocorticoid receptor-like (DNA-binding domain)"/>
    <property type="match status" value="1"/>
</dbReference>
<dbReference type="Pfam" id="PF04855">
    <property type="entry name" value="SNF5"/>
    <property type="match status" value="1"/>
</dbReference>
<evidence type="ECO:0008006" key="9">
    <source>
        <dbReference type="Google" id="ProtNLM"/>
    </source>
</evidence>
<keyword evidence="3" id="KW-0805">Transcription regulation</keyword>
<comment type="similarity">
    <text evidence="2">Belongs to the SNF5 family.</text>
</comment>
<protein>
    <recommendedName>
        <fullName evidence="9">GATA-type domain-containing protein</fullName>
    </recommendedName>
</protein>
<keyword evidence="8" id="KW-1185">Reference proteome</keyword>
<accession>U1HVF9</accession>
<feature type="region of interest" description="Disordered" evidence="6">
    <location>
        <begin position="270"/>
        <end position="315"/>
    </location>
</feature>
<feature type="compositionally biased region" description="Polar residues" evidence="6">
    <location>
        <begin position="270"/>
        <end position="283"/>
    </location>
</feature>
<dbReference type="RefSeq" id="XP_007799766.1">
    <property type="nucleotide sequence ID" value="XM_007801575.1"/>
</dbReference>
<sequence>MAPTQAFITSYPTRLAKYGNPFYTPVIPAATIAPASRTTKRGTTIINYADDAYDEDDFDESEGQRRPTGLRSLRRDEAQNKDAASQKLGKEIYRPVEVQGIYRDWMTRRTVKPTYDPIFLNLWRREPDEFSRCVYPRTDQQVHIQSQLPLTLIPIRIDIDVPASQRDPPFPLTRNATEVGFHSGMVAFQRPEPSPAYRIRDIFLWNLHESLLTPDDFAQTLVRELDLPNPVALTMSISNQIRSQLEEYAGTAMHPLFHRQSEPVTKDGIVTTQNTANGDSNVATPRPSLAPPPSRPSSVTPGATTPLPDAPTSHLNNTGIVAQASVIPAEPSLDPMMQDTPSQDFDPFLNPDDTYRCWISLTISLSSRLYTDKFEWSLLHPPGFAEVFARQTCADLGLNGEWVLAITHGIYEAVLKLKKETFEPATLTSGGGVWTQDGIDNQAVRDEEGAGWRYDAEDFGAEWEPRVEVLSKEEIKNREFARERQLRRVRRETAKFSSTTGMVSSTREQEAQSRGSYFDPPGGMAGGDIDTPNMGRGERSKKKRRFRSLSPVAKALATPGEVANGPTTAWAGPESKLQEYERQNWRCSWCHVWGAGVWAVRDGPAGPRTLCNNCGLLYERDKKLPVWSEQLHKHDIPVGR</sequence>
<evidence type="ECO:0000256" key="1">
    <source>
        <dbReference type="ARBA" id="ARBA00004123"/>
    </source>
</evidence>
<dbReference type="PANTHER" id="PTHR10019">
    <property type="entry name" value="SNF5"/>
    <property type="match status" value="1"/>
</dbReference>
<feature type="region of interest" description="Disordered" evidence="6">
    <location>
        <begin position="55"/>
        <end position="88"/>
    </location>
</feature>
<keyword evidence="4" id="KW-0804">Transcription</keyword>
<evidence type="ECO:0000256" key="6">
    <source>
        <dbReference type="SAM" id="MobiDB-lite"/>
    </source>
</evidence>
<proteinExistence type="inferred from homology"/>
<dbReference type="eggNOG" id="KOG1601">
    <property type="taxonomic scope" value="Eukaryota"/>
</dbReference>
<dbReference type="AlphaFoldDB" id="U1HVF9"/>
<evidence type="ECO:0000313" key="8">
    <source>
        <dbReference type="Proteomes" id="UP000019373"/>
    </source>
</evidence>
<evidence type="ECO:0000256" key="3">
    <source>
        <dbReference type="ARBA" id="ARBA00023015"/>
    </source>
</evidence>
<feature type="region of interest" description="Disordered" evidence="6">
    <location>
        <begin position="497"/>
        <end position="548"/>
    </location>
</feature>
<dbReference type="EMBL" id="KE720872">
    <property type="protein sequence ID" value="ERF74665.1"/>
    <property type="molecule type" value="Genomic_DNA"/>
</dbReference>
<dbReference type="eggNOG" id="KOG1649">
    <property type="taxonomic scope" value="Eukaryota"/>
</dbReference>
<dbReference type="HOGENOM" id="CLU_014421_2_0_1"/>
<evidence type="ECO:0000256" key="2">
    <source>
        <dbReference type="ARBA" id="ARBA00010239"/>
    </source>
</evidence>
<dbReference type="OMA" id="VEVQGIW"/>
<evidence type="ECO:0000256" key="5">
    <source>
        <dbReference type="ARBA" id="ARBA00023242"/>
    </source>
</evidence>
<comment type="subcellular location">
    <subcellularLocation>
        <location evidence="1">Nucleus</location>
    </subcellularLocation>
</comment>
<dbReference type="InterPro" id="IPR006939">
    <property type="entry name" value="SNF5"/>
</dbReference>
<feature type="compositionally biased region" description="Polar residues" evidence="6">
    <location>
        <begin position="497"/>
        <end position="506"/>
    </location>
</feature>
<name>U1HVF9_ENDPU</name>
<reference evidence="8" key="1">
    <citation type="journal article" date="2014" name="BMC Genomics">
        <title>Genome characteristics reveal the impact of lichenization on lichen-forming fungus Endocarpon pusillum Hedwig (Verrucariales, Ascomycota).</title>
        <authorList>
            <person name="Wang Y.-Y."/>
            <person name="Liu B."/>
            <person name="Zhang X.-Y."/>
            <person name="Zhou Q.-M."/>
            <person name="Zhang T."/>
            <person name="Li H."/>
            <person name="Yu Y.-F."/>
            <person name="Zhang X.-L."/>
            <person name="Hao X.-Y."/>
            <person name="Wang M."/>
            <person name="Wang L."/>
            <person name="Wei J.-C."/>
        </authorList>
    </citation>
    <scope>NUCLEOTIDE SEQUENCE [LARGE SCALE GENOMIC DNA]</scope>
    <source>
        <strain evidence="8">Z07020 / HMAS-L-300199</strain>
    </source>
</reference>
<dbReference type="InterPro" id="IPR013088">
    <property type="entry name" value="Znf_NHR/GATA"/>
</dbReference>
<dbReference type="GO" id="GO:0006338">
    <property type="term" value="P:chromatin remodeling"/>
    <property type="evidence" value="ECO:0007669"/>
    <property type="project" value="InterPro"/>
</dbReference>